<feature type="compositionally biased region" description="Basic residues" evidence="1">
    <location>
        <begin position="850"/>
        <end position="866"/>
    </location>
</feature>
<feature type="compositionally biased region" description="Polar residues" evidence="1">
    <location>
        <begin position="525"/>
        <end position="539"/>
    </location>
</feature>
<feature type="region of interest" description="Disordered" evidence="1">
    <location>
        <begin position="424"/>
        <end position="448"/>
    </location>
</feature>
<feature type="non-terminal residue" evidence="2">
    <location>
        <position position="1"/>
    </location>
</feature>
<evidence type="ECO:0000313" key="2">
    <source>
        <dbReference type="EMBL" id="JAU00407.1"/>
    </source>
</evidence>
<organism evidence="2">
    <name type="scientific">Amblyomma sculptum</name>
    <name type="common">Tick</name>
    <dbReference type="NCBI Taxonomy" id="1581419"/>
    <lineage>
        <taxon>Eukaryota</taxon>
        <taxon>Metazoa</taxon>
        <taxon>Ecdysozoa</taxon>
        <taxon>Arthropoda</taxon>
        <taxon>Chelicerata</taxon>
        <taxon>Arachnida</taxon>
        <taxon>Acari</taxon>
        <taxon>Parasitiformes</taxon>
        <taxon>Ixodida</taxon>
        <taxon>Ixodoidea</taxon>
        <taxon>Ixodidae</taxon>
        <taxon>Amblyomminae</taxon>
        <taxon>Amblyomma</taxon>
    </lineage>
</organism>
<reference evidence="2" key="1">
    <citation type="submission" date="2016-09" db="EMBL/GenBank/DDBJ databases">
        <authorList>
            <person name="Capua I."/>
            <person name="De Benedictis P."/>
            <person name="Joannis T."/>
            <person name="Lombin L.H."/>
            <person name="Cattoli G."/>
        </authorList>
    </citation>
    <scope>NUCLEOTIDE SEQUENCE</scope>
</reference>
<feature type="compositionally biased region" description="Basic and acidic residues" evidence="1">
    <location>
        <begin position="957"/>
        <end position="968"/>
    </location>
</feature>
<feature type="compositionally biased region" description="Polar residues" evidence="1">
    <location>
        <begin position="580"/>
        <end position="604"/>
    </location>
</feature>
<feature type="region of interest" description="Disordered" evidence="1">
    <location>
        <begin position="217"/>
        <end position="238"/>
    </location>
</feature>
<reference evidence="2" key="2">
    <citation type="journal article" date="2017" name="Front. Cell. Infect. Microbiol.">
        <title>Analysis of the Salivary Gland Transcriptome of Unfed and Partially Fed Amblyomma sculptum Ticks and Descriptive Proteome of the Saliva.</title>
        <authorList>
            <person name="Esteves E."/>
            <person name="Maruyama S.R."/>
            <person name="Kawahara R."/>
            <person name="Fujita A."/>
            <person name="Martins L.A."/>
            <person name="Righi A.A."/>
            <person name="Costa F.B."/>
            <person name="Palmisano G."/>
            <person name="Labruna M.B."/>
            <person name="Sa-Nunes A."/>
            <person name="Ribeiro J.M.C."/>
            <person name="Fogaca A.C."/>
        </authorList>
    </citation>
    <scope>NUCLEOTIDE SEQUENCE</scope>
</reference>
<name>A0A1E1XMV7_AMBSC</name>
<evidence type="ECO:0000256" key="1">
    <source>
        <dbReference type="SAM" id="MobiDB-lite"/>
    </source>
</evidence>
<feature type="compositionally biased region" description="Basic and acidic residues" evidence="1">
    <location>
        <begin position="505"/>
        <end position="519"/>
    </location>
</feature>
<feature type="compositionally biased region" description="Polar residues" evidence="1">
    <location>
        <begin position="1"/>
        <end position="15"/>
    </location>
</feature>
<proteinExistence type="evidence at transcript level"/>
<feature type="region of interest" description="Disordered" evidence="1">
    <location>
        <begin position="909"/>
        <end position="1021"/>
    </location>
</feature>
<protein>
    <submittedName>
        <fullName evidence="2">Putative microtubule-associated protein futsch</fullName>
    </submittedName>
</protein>
<feature type="compositionally biased region" description="Low complexity" evidence="1">
    <location>
        <begin position="823"/>
        <end position="834"/>
    </location>
</feature>
<accession>A0A1E1XMV7</accession>
<feature type="region of interest" description="Disordered" evidence="1">
    <location>
        <begin position="341"/>
        <end position="360"/>
    </location>
</feature>
<dbReference type="AlphaFoldDB" id="A0A1E1XMV7"/>
<feature type="compositionally biased region" description="Basic and acidic residues" evidence="1">
    <location>
        <begin position="540"/>
        <end position="551"/>
    </location>
</feature>
<feature type="region of interest" description="Disordered" evidence="1">
    <location>
        <begin position="1"/>
        <end position="71"/>
    </location>
</feature>
<feature type="region of interest" description="Disordered" evidence="1">
    <location>
        <begin position="465"/>
        <end position="892"/>
    </location>
</feature>
<sequence length="1098" mass="118254">AAAGTSIQSEQQPGLEQSPEVNGKEGINVIPKDSRDKTAAVYPSRENSEFQNESRPMPLATSPLGVRDPADGTDSFRISISLAQCGSLGQRKIVVSPGAVRGGGTEEKQNGTAGGGILHVKDKHSSYKSVSSAKAREAAVDVDCNTSKIPMASSAASRRLDPANVLLVEELTKDKGTAEFPVQKDIGSTEAEGGSRAFAEYSSEGTEALDLLHAPQNTSEHVSVDPPTAGIPESESDEPAQVVAEGTTVESGKTFVKGLAAEFIRRLNVTQSVPYKPFPASKRIKYIRDFPGITSVIKENIVESVDKDAATMTTKAATYTCSDRELPVHREAVEAALNRGTVASSTEGHQKCSLPGENSGLVSALKQNSLEEGEAKRYPTASKDSKQCKQFHGEHLPGVKDENAAYMPPEKCNSHTPTCLDATTEEVSLPSVTTTPENSLEGEEKRKDSVIKSAVAQKELCQTSRSVHAYDFKESDGEGTPPVKDLSLEKHEETTEAGMSEEQEEKSQEVREAVEKEQNADIAKSNINMEDQQEVSQQLHAEKTPSEKPGRVEAQNESSSDMKMLPEVPNEQEGTVCDPATSSLAASKFESSPTGNSHEVSRSNVLGDHQEASRDIGVANALKSKLDLAEEKNATHSPSSLHLDSDEKLQGETEARNIDSVCDKAARDSSDSREIECEHSELAPKLDSKGEYQKPKAEFQDMHDEPVENSESSNCKLQGRKEGDNGDAIDKGSQHVRVLSPPEANKLTTKEAVCAESSDEKLLAALDLVPCQESSPPPSNIAVSSSPPPEKPDVAFEKPGPSSAASGSLDKKKRRKQQKNECSLGKPGPSSLPSDAMEKGEDAQEGSSLGKKRWSLRTPTKPRKRFIIPDSDDEDFDSYGSEDISAETAKSKSEEAFDVLLNVFKTEQAKKAANHADPAVKKSAKKGGLSSSKRKPSFSKPFGSGDGAVGNAGATYKMEKFKAKEKPSARKSHPVDTPSFVTNETPAPKRAQKRRSEPAKPVSCKKSAGGDATAQTPFTGNRIPSATELFAGDIRIRCQKPSFSNDKAATNYHCSKCGFRSTRMENIVRHHKQDCPYSKRLFSWRTEPSRSTNSSAPT</sequence>
<feature type="compositionally biased region" description="Basic and acidic residues" evidence="1">
    <location>
        <begin position="624"/>
        <end position="634"/>
    </location>
</feature>
<feature type="region of interest" description="Disordered" evidence="1">
    <location>
        <begin position="98"/>
        <end position="120"/>
    </location>
</feature>
<feature type="compositionally biased region" description="Basic and acidic residues" evidence="1">
    <location>
        <begin position="719"/>
        <end position="733"/>
    </location>
</feature>
<dbReference type="EMBL" id="GFAA01003028">
    <property type="protein sequence ID" value="JAU00407.1"/>
    <property type="molecule type" value="mRNA"/>
</dbReference>
<feature type="compositionally biased region" description="Basic and acidic residues" evidence="1">
    <location>
        <begin position="643"/>
        <end position="706"/>
    </location>
</feature>